<dbReference type="AlphaFoldDB" id="A0A835I6T3"/>
<feature type="compositionally biased region" description="Basic and acidic residues" evidence="1">
    <location>
        <begin position="187"/>
        <end position="201"/>
    </location>
</feature>
<dbReference type="GO" id="GO:0008270">
    <property type="term" value="F:zinc ion binding"/>
    <property type="evidence" value="ECO:0007669"/>
    <property type="project" value="InterPro"/>
</dbReference>
<protein>
    <recommendedName>
        <fullName evidence="2">CCHC-type domain-containing protein</fullName>
    </recommendedName>
</protein>
<keyword evidence="4" id="KW-1185">Reference proteome</keyword>
<comment type="caution">
    <text evidence="3">The sequence shown here is derived from an EMBL/GenBank/DDBJ whole genome shotgun (WGS) entry which is preliminary data.</text>
</comment>
<dbReference type="InterPro" id="IPR001878">
    <property type="entry name" value="Znf_CCHC"/>
</dbReference>
<gene>
    <name evidence="3" type="ORF">IFM89_026394</name>
</gene>
<reference evidence="3 4" key="1">
    <citation type="submission" date="2020-10" db="EMBL/GenBank/DDBJ databases">
        <title>The Coptis chinensis genome and diversification of protoberbering-type alkaloids.</title>
        <authorList>
            <person name="Wang B."/>
            <person name="Shu S."/>
            <person name="Song C."/>
            <person name="Liu Y."/>
        </authorList>
    </citation>
    <scope>NUCLEOTIDE SEQUENCE [LARGE SCALE GENOMIC DNA]</scope>
    <source>
        <strain evidence="3">HL-2020</strain>
        <tissue evidence="3">Leaf</tissue>
    </source>
</reference>
<evidence type="ECO:0000256" key="1">
    <source>
        <dbReference type="SAM" id="MobiDB-lite"/>
    </source>
</evidence>
<accession>A0A835I6T3</accession>
<feature type="compositionally biased region" description="Basic residues" evidence="1">
    <location>
        <begin position="169"/>
        <end position="184"/>
    </location>
</feature>
<evidence type="ECO:0000313" key="3">
    <source>
        <dbReference type="EMBL" id="KAF9611043.1"/>
    </source>
</evidence>
<feature type="compositionally biased region" description="Polar residues" evidence="1">
    <location>
        <begin position="115"/>
        <end position="166"/>
    </location>
</feature>
<proteinExistence type="predicted"/>
<evidence type="ECO:0000313" key="4">
    <source>
        <dbReference type="Proteomes" id="UP000631114"/>
    </source>
</evidence>
<name>A0A835I6T3_9MAGN</name>
<organism evidence="3 4">
    <name type="scientific">Coptis chinensis</name>
    <dbReference type="NCBI Taxonomy" id="261450"/>
    <lineage>
        <taxon>Eukaryota</taxon>
        <taxon>Viridiplantae</taxon>
        <taxon>Streptophyta</taxon>
        <taxon>Embryophyta</taxon>
        <taxon>Tracheophyta</taxon>
        <taxon>Spermatophyta</taxon>
        <taxon>Magnoliopsida</taxon>
        <taxon>Ranunculales</taxon>
        <taxon>Ranunculaceae</taxon>
        <taxon>Coptidoideae</taxon>
        <taxon>Coptis</taxon>
    </lineage>
</organism>
<dbReference type="Proteomes" id="UP000631114">
    <property type="component" value="Unassembled WGS sequence"/>
</dbReference>
<feature type="domain" description="CCHC-type" evidence="2">
    <location>
        <begin position="89"/>
        <end position="105"/>
    </location>
</feature>
<feature type="compositionally biased region" description="Low complexity" evidence="1">
    <location>
        <begin position="221"/>
        <end position="250"/>
    </location>
</feature>
<dbReference type="OrthoDB" id="1939383at2759"/>
<feature type="compositionally biased region" description="Basic residues" evidence="1">
    <location>
        <begin position="65"/>
        <end position="74"/>
    </location>
</feature>
<dbReference type="EMBL" id="JADFTS010000004">
    <property type="protein sequence ID" value="KAF9611043.1"/>
    <property type="molecule type" value="Genomic_DNA"/>
</dbReference>
<feature type="domain" description="CCHC-type" evidence="2">
    <location>
        <begin position="169"/>
        <end position="185"/>
    </location>
</feature>
<dbReference type="SMART" id="SM00343">
    <property type="entry name" value="ZnF_C2HC"/>
    <property type="match status" value="2"/>
</dbReference>
<evidence type="ECO:0000259" key="2">
    <source>
        <dbReference type="SMART" id="SM00343"/>
    </source>
</evidence>
<dbReference type="GO" id="GO:0003676">
    <property type="term" value="F:nucleic acid binding"/>
    <property type="evidence" value="ECO:0007669"/>
    <property type="project" value="InterPro"/>
</dbReference>
<feature type="region of interest" description="Disordered" evidence="1">
    <location>
        <begin position="59"/>
        <end position="89"/>
    </location>
</feature>
<feature type="region of interest" description="Disordered" evidence="1">
    <location>
        <begin position="111"/>
        <end position="255"/>
    </location>
</feature>
<sequence length="269" mass="28989">MSLGFIMAEVKRQLHVSISYWTAWHARLKCLQDIHGDYGASYNMVPVLCDQDLDRQIMPPPHFRGIGRPKKARTRGKDEEVRPKKKMKICSKCKQPGHNAKTCKCLPAAKKGKNVNESPEETQASQASTPAPDSTQASQTSTPAPDSTQASQTSALAPDSIPTSQAKRVCSKCKQPRHNVKTCKGKQPLECKESAPTEALKESSAASTPEPPTPKPNSKVSATKSNAKAAPKSTPSSSSSTPQPAAEPATLTFEPTRVTISKTAKVFKV</sequence>